<sequence length="56" mass="5989">ALHYNHSEGVAHNDIKPANILLSQTRGAVLIDFGLSSEISDTGIQTGGSPWYIPPE</sequence>
<dbReference type="GO" id="GO:0004674">
    <property type="term" value="F:protein serine/threonine kinase activity"/>
    <property type="evidence" value="ECO:0007669"/>
    <property type="project" value="TreeGrafter"/>
</dbReference>
<dbReference type="PROSITE" id="PS00108">
    <property type="entry name" value="PROTEIN_KINASE_ST"/>
    <property type="match status" value="1"/>
</dbReference>
<name>A0AAD9H4B0_9PEZI</name>
<evidence type="ECO:0000313" key="4">
    <source>
        <dbReference type="EMBL" id="KAK2022216.1"/>
    </source>
</evidence>
<dbReference type="SUPFAM" id="SSF56112">
    <property type="entry name" value="Protein kinase-like (PK-like)"/>
    <property type="match status" value="1"/>
</dbReference>
<feature type="non-terminal residue" evidence="4">
    <location>
        <position position="1"/>
    </location>
</feature>
<dbReference type="AlphaFoldDB" id="A0AAD9H4B0"/>
<dbReference type="EMBL" id="MU843054">
    <property type="protein sequence ID" value="KAK2022216.1"/>
    <property type="molecule type" value="Genomic_DNA"/>
</dbReference>
<dbReference type="Pfam" id="PF00069">
    <property type="entry name" value="Pkinase"/>
    <property type="match status" value="1"/>
</dbReference>
<evidence type="ECO:0000256" key="1">
    <source>
        <dbReference type="ARBA" id="ARBA00022741"/>
    </source>
</evidence>
<dbReference type="PANTHER" id="PTHR24346">
    <property type="entry name" value="MAP/MICROTUBULE AFFINITY-REGULATING KINASE"/>
    <property type="match status" value="1"/>
</dbReference>
<dbReference type="GO" id="GO:0035556">
    <property type="term" value="P:intracellular signal transduction"/>
    <property type="evidence" value="ECO:0007669"/>
    <property type="project" value="TreeGrafter"/>
</dbReference>
<gene>
    <name evidence="4" type="ORF">LX32DRAFT_512286</name>
</gene>
<keyword evidence="5" id="KW-1185">Reference proteome</keyword>
<accession>A0AAD9H4B0</accession>
<feature type="non-terminal residue" evidence="4">
    <location>
        <position position="56"/>
    </location>
</feature>
<dbReference type="PANTHER" id="PTHR24346:SF30">
    <property type="entry name" value="MATERNAL EMBRYONIC LEUCINE ZIPPER KINASE"/>
    <property type="match status" value="1"/>
</dbReference>
<protein>
    <submittedName>
        <fullName evidence="4">Kinase-like protein</fullName>
    </submittedName>
</protein>
<dbReference type="GO" id="GO:0005524">
    <property type="term" value="F:ATP binding"/>
    <property type="evidence" value="ECO:0007669"/>
    <property type="project" value="UniProtKB-KW"/>
</dbReference>
<organism evidence="4 5">
    <name type="scientific">Colletotrichum zoysiae</name>
    <dbReference type="NCBI Taxonomy" id="1216348"/>
    <lineage>
        <taxon>Eukaryota</taxon>
        <taxon>Fungi</taxon>
        <taxon>Dikarya</taxon>
        <taxon>Ascomycota</taxon>
        <taxon>Pezizomycotina</taxon>
        <taxon>Sordariomycetes</taxon>
        <taxon>Hypocreomycetidae</taxon>
        <taxon>Glomerellales</taxon>
        <taxon>Glomerellaceae</taxon>
        <taxon>Colletotrichum</taxon>
        <taxon>Colletotrichum graminicola species complex</taxon>
    </lineage>
</organism>
<dbReference type="PROSITE" id="PS50011">
    <property type="entry name" value="PROTEIN_KINASE_DOM"/>
    <property type="match status" value="1"/>
</dbReference>
<dbReference type="InterPro" id="IPR008271">
    <property type="entry name" value="Ser/Thr_kinase_AS"/>
</dbReference>
<evidence type="ECO:0000313" key="5">
    <source>
        <dbReference type="Proteomes" id="UP001232148"/>
    </source>
</evidence>
<keyword evidence="4" id="KW-0418">Kinase</keyword>
<reference evidence="4" key="1">
    <citation type="submission" date="2021-06" db="EMBL/GenBank/DDBJ databases">
        <title>Comparative genomics, transcriptomics and evolutionary studies reveal genomic signatures of adaptation to plant cell wall in hemibiotrophic fungi.</title>
        <authorList>
            <consortium name="DOE Joint Genome Institute"/>
            <person name="Baroncelli R."/>
            <person name="Diaz J.F."/>
            <person name="Benocci T."/>
            <person name="Peng M."/>
            <person name="Battaglia E."/>
            <person name="Haridas S."/>
            <person name="Andreopoulos W."/>
            <person name="Labutti K."/>
            <person name="Pangilinan J."/>
            <person name="Floch G.L."/>
            <person name="Makela M.R."/>
            <person name="Henrissat B."/>
            <person name="Grigoriev I.V."/>
            <person name="Crouch J.A."/>
            <person name="De Vries R.P."/>
            <person name="Sukno S.A."/>
            <person name="Thon M.R."/>
        </authorList>
    </citation>
    <scope>NUCLEOTIDE SEQUENCE</scope>
    <source>
        <strain evidence="4">MAFF235873</strain>
    </source>
</reference>
<feature type="domain" description="Protein kinase" evidence="3">
    <location>
        <begin position="1"/>
        <end position="56"/>
    </location>
</feature>
<evidence type="ECO:0000259" key="3">
    <source>
        <dbReference type="PROSITE" id="PS50011"/>
    </source>
</evidence>
<proteinExistence type="predicted"/>
<keyword evidence="4" id="KW-0808">Transferase</keyword>
<dbReference type="Gene3D" id="1.10.510.10">
    <property type="entry name" value="Transferase(Phosphotransferase) domain 1"/>
    <property type="match status" value="1"/>
</dbReference>
<keyword evidence="1" id="KW-0547">Nucleotide-binding</keyword>
<dbReference type="InterPro" id="IPR011009">
    <property type="entry name" value="Kinase-like_dom_sf"/>
</dbReference>
<dbReference type="InterPro" id="IPR000719">
    <property type="entry name" value="Prot_kinase_dom"/>
</dbReference>
<keyword evidence="2" id="KW-0067">ATP-binding</keyword>
<dbReference type="Proteomes" id="UP001232148">
    <property type="component" value="Unassembled WGS sequence"/>
</dbReference>
<evidence type="ECO:0000256" key="2">
    <source>
        <dbReference type="ARBA" id="ARBA00022840"/>
    </source>
</evidence>
<dbReference type="GO" id="GO:0005737">
    <property type="term" value="C:cytoplasm"/>
    <property type="evidence" value="ECO:0007669"/>
    <property type="project" value="TreeGrafter"/>
</dbReference>
<comment type="caution">
    <text evidence="4">The sequence shown here is derived from an EMBL/GenBank/DDBJ whole genome shotgun (WGS) entry which is preliminary data.</text>
</comment>